<keyword evidence="1" id="KW-0547">Nucleotide-binding</keyword>
<dbReference type="Pfam" id="PF00005">
    <property type="entry name" value="ABC_tran"/>
    <property type="match status" value="1"/>
</dbReference>
<evidence type="ECO:0000313" key="5">
    <source>
        <dbReference type="Proteomes" id="UP000092321"/>
    </source>
</evidence>
<dbReference type="EMBL" id="LXPE01000009">
    <property type="protein sequence ID" value="OBA27416.1"/>
    <property type="molecule type" value="Genomic_DNA"/>
</dbReference>
<dbReference type="OrthoDB" id="6512918at2759"/>
<dbReference type="SUPFAM" id="SSF52540">
    <property type="entry name" value="P-loop containing nucleoside triphosphate hydrolases"/>
    <property type="match status" value="1"/>
</dbReference>
<organism evidence="4 5">
    <name type="scientific">Hanseniaspora valbyensis NRRL Y-1626</name>
    <dbReference type="NCBI Taxonomy" id="766949"/>
    <lineage>
        <taxon>Eukaryota</taxon>
        <taxon>Fungi</taxon>
        <taxon>Dikarya</taxon>
        <taxon>Ascomycota</taxon>
        <taxon>Saccharomycotina</taxon>
        <taxon>Saccharomycetes</taxon>
        <taxon>Saccharomycodales</taxon>
        <taxon>Saccharomycodaceae</taxon>
        <taxon>Hanseniaspora</taxon>
    </lineage>
</organism>
<evidence type="ECO:0000256" key="1">
    <source>
        <dbReference type="ARBA" id="ARBA00022741"/>
    </source>
</evidence>
<dbReference type="InterPro" id="IPR003593">
    <property type="entry name" value="AAA+_ATPase"/>
</dbReference>
<dbReference type="Gene3D" id="3.40.50.300">
    <property type="entry name" value="P-loop containing nucleotide triphosphate hydrolases"/>
    <property type="match status" value="1"/>
</dbReference>
<dbReference type="GO" id="GO:0016887">
    <property type="term" value="F:ATP hydrolysis activity"/>
    <property type="evidence" value="ECO:0007669"/>
    <property type="project" value="InterPro"/>
</dbReference>
<dbReference type="SMART" id="SM00382">
    <property type="entry name" value="AAA"/>
    <property type="match status" value="1"/>
</dbReference>
<sequence>MSGDLAIDVKNLSYKYPINDVKTLHNIDLQIPYNTINLLLGSNGSGKTTFLKILGGKTLCLNGDVLIDNANPFSNGFRNTVTLSDGSEINKVCYFGTDWVRSEFINRDITVLELITSLGYRKENLEHEFTKRGNYLMEILEVDLGWRMHMLSDGQKRRVQLIMGLLKPFKVLLLDEITIDLDVVARFKLFEFLKFEVSQGKNNPERKCCIVYCTHIFDGLNSWYDRVIHLHRGEIEGDFQYKNIQYVDDEKDENIEADDDGVVRIARSSSLHPLVLKWLLKDEHKRRGISL</sequence>
<evidence type="ECO:0000259" key="3">
    <source>
        <dbReference type="PROSITE" id="PS50893"/>
    </source>
</evidence>
<gene>
    <name evidence="4" type="ORF">HANVADRAFT_48390</name>
</gene>
<comment type="caution">
    <text evidence="4">The sequence shown here is derived from an EMBL/GenBank/DDBJ whole genome shotgun (WGS) entry which is preliminary data.</text>
</comment>
<reference evidence="5" key="1">
    <citation type="journal article" date="2016" name="Proc. Natl. Acad. Sci. U.S.A.">
        <title>Comparative genomics of biotechnologically important yeasts.</title>
        <authorList>
            <person name="Riley R."/>
            <person name="Haridas S."/>
            <person name="Wolfe K.H."/>
            <person name="Lopes M.R."/>
            <person name="Hittinger C.T."/>
            <person name="Goeker M."/>
            <person name="Salamov A.A."/>
            <person name="Wisecaver J.H."/>
            <person name="Long T.M."/>
            <person name="Calvey C.H."/>
            <person name="Aerts A.L."/>
            <person name="Barry K.W."/>
            <person name="Choi C."/>
            <person name="Clum A."/>
            <person name="Coughlan A.Y."/>
            <person name="Deshpande S."/>
            <person name="Douglass A.P."/>
            <person name="Hanson S.J."/>
            <person name="Klenk H.-P."/>
            <person name="LaButti K.M."/>
            <person name="Lapidus A."/>
            <person name="Lindquist E.A."/>
            <person name="Lipzen A.M."/>
            <person name="Meier-Kolthoff J.P."/>
            <person name="Ohm R.A."/>
            <person name="Otillar R.P."/>
            <person name="Pangilinan J.L."/>
            <person name="Peng Y."/>
            <person name="Rokas A."/>
            <person name="Rosa C.A."/>
            <person name="Scheuner C."/>
            <person name="Sibirny A.A."/>
            <person name="Slot J.C."/>
            <person name="Stielow J.B."/>
            <person name="Sun H."/>
            <person name="Kurtzman C.P."/>
            <person name="Blackwell M."/>
            <person name="Grigoriev I.V."/>
            <person name="Jeffries T.W."/>
        </authorList>
    </citation>
    <scope>NUCLEOTIDE SEQUENCE [LARGE SCALE GENOMIC DNA]</scope>
    <source>
        <strain evidence="5">NRRL Y-1626</strain>
    </source>
</reference>
<keyword evidence="2" id="KW-0067">ATP-binding</keyword>
<evidence type="ECO:0000256" key="2">
    <source>
        <dbReference type="ARBA" id="ARBA00022840"/>
    </source>
</evidence>
<dbReference type="InterPro" id="IPR003439">
    <property type="entry name" value="ABC_transporter-like_ATP-bd"/>
</dbReference>
<dbReference type="Proteomes" id="UP000092321">
    <property type="component" value="Unassembled WGS sequence"/>
</dbReference>
<protein>
    <submittedName>
        <fullName evidence="4">p-loop containing nucleoside triphosphate hydrolase protein</fullName>
    </submittedName>
</protein>
<dbReference type="InterPro" id="IPR027417">
    <property type="entry name" value="P-loop_NTPase"/>
</dbReference>
<accession>A0A1B7TFA3</accession>
<evidence type="ECO:0000313" key="4">
    <source>
        <dbReference type="EMBL" id="OBA27416.1"/>
    </source>
</evidence>
<dbReference type="AlphaFoldDB" id="A0A1B7TFA3"/>
<keyword evidence="5" id="KW-1185">Reference proteome</keyword>
<dbReference type="PANTHER" id="PTHR43158">
    <property type="entry name" value="SKFA PEPTIDE EXPORT ATP-BINDING PROTEIN SKFE"/>
    <property type="match status" value="1"/>
</dbReference>
<dbReference type="PANTHER" id="PTHR43158:SF2">
    <property type="entry name" value="SKFA PEPTIDE EXPORT ATP-BINDING PROTEIN SKFE"/>
    <property type="match status" value="1"/>
</dbReference>
<dbReference type="PROSITE" id="PS50893">
    <property type="entry name" value="ABC_TRANSPORTER_2"/>
    <property type="match status" value="1"/>
</dbReference>
<keyword evidence="4" id="KW-0378">Hydrolase</keyword>
<name>A0A1B7TFA3_9ASCO</name>
<feature type="domain" description="ABC transporter" evidence="3">
    <location>
        <begin position="7"/>
        <end position="257"/>
    </location>
</feature>
<dbReference type="GO" id="GO:0005524">
    <property type="term" value="F:ATP binding"/>
    <property type="evidence" value="ECO:0007669"/>
    <property type="project" value="UniProtKB-KW"/>
</dbReference>
<proteinExistence type="predicted"/>